<evidence type="ECO:0000313" key="7">
    <source>
        <dbReference type="Proteomes" id="UP000002169"/>
    </source>
</evidence>
<evidence type="ECO:0000259" key="5">
    <source>
        <dbReference type="Pfam" id="PF00700"/>
    </source>
</evidence>
<dbReference type="AlphaFoldDB" id="B1K3A6"/>
<evidence type="ECO:0000256" key="1">
    <source>
        <dbReference type="ARBA" id="ARBA00005709"/>
    </source>
</evidence>
<keyword evidence="2 3" id="KW-0975">Bacterial flagellum</keyword>
<name>B1K3A6_BURO0</name>
<dbReference type="SUPFAM" id="SSF64518">
    <property type="entry name" value="Phase 1 flagellin"/>
    <property type="match status" value="1"/>
</dbReference>
<accession>B1K3A6</accession>
<evidence type="ECO:0000313" key="6">
    <source>
        <dbReference type="EMBL" id="ACA93785.1"/>
    </source>
</evidence>
<dbReference type="InterPro" id="IPR046358">
    <property type="entry name" value="Flagellin_C"/>
</dbReference>
<dbReference type="PANTHER" id="PTHR42792:SF2">
    <property type="entry name" value="FLAGELLIN"/>
    <property type="match status" value="1"/>
</dbReference>
<comment type="subcellular location">
    <subcellularLocation>
        <location evidence="3">Secreted</location>
    </subcellularLocation>
    <subcellularLocation>
        <location evidence="3">Bacterial flagellum</location>
    </subcellularLocation>
</comment>
<dbReference type="PANTHER" id="PTHR42792">
    <property type="entry name" value="FLAGELLIN"/>
    <property type="match status" value="1"/>
</dbReference>
<dbReference type="RefSeq" id="WP_012339155.1">
    <property type="nucleotide sequence ID" value="NC_010515.1"/>
</dbReference>
<dbReference type="Gene3D" id="1.20.1330.10">
    <property type="entry name" value="f41 fragment of flagellin, N-terminal domain"/>
    <property type="match status" value="1"/>
</dbReference>
<feature type="domain" description="Flagellin N-terminal" evidence="4">
    <location>
        <begin position="6"/>
        <end position="139"/>
    </location>
</feature>
<dbReference type="KEGG" id="bcm:Bcenmc03_4651"/>
<dbReference type="Pfam" id="PF00669">
    <property type="entry name" value="Flagellin_N"/>
    <property type="match status" value="1"/>
</dbReference>
<organism evidence="6 7">
    <name type="scientific">Burkholderia orbicola (strain MC0-3)</name>
    <dbReference type="NCBI Taxonomy" id="406425"/>
    <lineage>
        <taxon>Bacteria</taxon>
        <taxon>Pseudomonadati</taxon>
        <taxon>Pseudomonadota</taxon>
        <taxon>Betaproteobacteria</taxon>
        <taxon>Burkholderiales</taxon>
        <taxon>Burkholderiaceae</taxon>
        <taxon>Burkholderia</taxon>
        <taxon>Burkholderia cepacia complex</taxon>
        <taxon>Burkholderia orbicola</taxon>
    </lineage>
</organism>
<dbReference type="PRINTS" id="PR00207">
    <property type="entry name" value="FLAGELLIN"/>
</dbReference>
<evidence type="ECO:0000256" key="2">
    <source>
        <dbReference type="ARBA" id="ARBA00023143"/>
    </source>
</evidence>
<dbReference type="EMBL" id="CP000959">
    <property type="protein sequence ID" value="ACA93785.1"/>
    <property type="molecule type" value="Genomic_DNA"/>
</dbReference>
<comment type="similarity">
    <text evidence="1 3">Belongs to the bacterial flagellin family.</text>
</comment>
<sequence>MLSLHTNAAAMNIKKAIGSTSNSLNTTMTRLGTGLRINSAKDDAAGLQIAVRLQAQTRGMGMAMQNTQNASSMLQTADGAMKEVTNILYRMKDLATQAADGSSSANEKTAMQAEYDALGKELSNIMKNTTYGGAKLLQKEVKNKDDGTVVSEGGRLTKEITFQIGATKDETMAADFSKHVANAHDKFEGLSASYTGPEAGKTEEPGKELTDNANATIDLINNVLDDVGALRSAIGAAENRLAHTHNNLANMSTNTADAEGRIMDADMASESAKMSSQQVLLQASMSMLKQTSSMNQMVLSLLQ</sequence>
<reference evidence="7" key="1">
    <citation type="submission" date="2008-02" db="EMBL/GenBank/DDBJ databases">
        <title>Complete sequence of chromosome 2 of Burkholderia cenocepacia MC0-3.</title>
        <authorList>
            <person name="Copeland A."/>
            <person name="Lucas S."/>
            <person name="Lapidus A."/>
            <person name="Barry K."/>
            <person name="Bruce D."/>
            <person name="Goodwin L."/>
            <person name="Glavina del Rio T."/>
            <person name="Dalin E."/>
            <person name="Tice H."/>
            <person name="Pitluck S."/>
            <person name="Chain P."/>
            <person name="Malfatti S."/>
            <person name="Shin M."/>
            <person name="Vergez L."/>
            <person name="Schmutz J."/>
            <person name="Larimer F."/>
            <person name="Land M."/>
            <person name="Hauser L."/>
            <person name="Kyrpides N."/>
            <person name="Mikhailova N."/>
            <person name="Tiedje J."/>
            <person name="Richardson P."/>
        </authorList>
    </citation>
    <scope>NUCLEOTIDE SEQUENCE [LARGE SCALE GENOMIC DNA]</scope>
    <source>
        <strain evidence="7">MC0-3</strain>
    </source>
</reference>
<dbReference type="GO" id="GO:0009288">
    <property type="term" value="C:bacterial-type flagellum"/>
    <property type="evidence" value="ECO:0007669"/>
    <property type="project" value="UniProtKB-SubCell"/>
</dbReference>
<comment type="function">
    <text evidence="3">Flagellin is the subunit protein which polymerizes to form the filaments of bacterial flagella.</text>
</comment>
<dbReference type="HOGENOM" id="CLU_011142_2_2_4"/>
<dbReference type="GO" id="GO:0005576">
    <property type="term" value="C:extracellular region"/>
    <property type="evidence" value="ECO:0007669"/>
    <property type="project" value="UniProtKB-SubCell"/>
</dbReference>
<feature type="domain" description="Flagellin C-terminal" evidence="5">
    <location>
        <begin position="217"/>
        <end position="302"/>
    </location>
</feature>
<protein>
    <recommendedName>
        <fullName evidence="3">Flagellin</fullName>
    </recommendedName>
</protein>
<proteinExistence type="inferred from homology"/>
<dbReference type="InterPro" id="IPR001492">
    <property type="entry name" value="Flagellin"/>
</dbReference>
<keyword evidence="6" id="KW-0969">Cilium</keyword>
<keyword evidence="6" id="KW-0966">Cell projection</keyword>
<keyword evidence="6" id="KW-0282">Flagellum</keyword>
<keyword evidence="3" id="KW-0964">Secreted</keyword>
<evidence type="ECO:0000259" key="4">
    <source>
        <dbReference type="Pfam" id="PF00669"/>
    </source>
</evidence>
<dbReference type="Proteomes" id="UP000002169">
    <property type="component" value="Chromosome 2"/>
</dbReference>
<dbReference type="InterPro" id="IPR001029">
    <property type="entry name" value="Flagellin_N"/>
</dbReference>
<dbReference type="GO" id="GO:0005198">
    <property type="term" value="F:structural molecule activity"/>
    <property type="evidence" value="ECO:0007669"/>
    <property type="project" value="UniProtKB-UniRule"/>
</dbReference>
<evidence type="ECO:0000256" key="3">
    <source>
        <dbReference type="RuleBase" id="RU362073"/>
    </source>
</evidence>
<gene>
    <name evidence="6" type="ordered locus">Bcenmc03_4651</name>
</gene>
<dbReference type="Pfam" id="PF00700">
    <property type="entry name" value="Flagellin_C"/>
    <property type="match status" value="1"/>
</dbReference>